<evidence type="ECO:0000256" key="3">
    <source>
        <dbReference type="SAM" id="SignalP"/>
    </source>
</evidence>
<keyword evidence="3" id="KW-0732">Signal</keyword>
<keyword evidence="2" id="KW-0812">Transmembrane</keyword>
<proteinExistence type="predicted"/>
<keyword evidence="2" id="KW-1133">Transmembrane helix</keyword>
<feature type="chain" id="PRO_5047239681" evidence="3">
    <location>
        <begin position="18"/>
        <end position="285"/>
    </location>
</feature>
<dbReference type="Proteomes" id="UP001158986">
    <property type="component" value="Unassembled WGS sequence"/>
</dbReference>
<accession>A0ABN8D2N9</accession>
<evidence type="ECO:0000313" key="4">
    <source>
        <dbReference type="EMBL" id="CAH0519093.1"/>
    </source>
</evidence>
<gene>
    <name evidence="4" type="ORF">PBS001_LOCUS5633</name>
</gene>
<evidence type="ECO:0000256" key="1">
    <source>
        <dbReference type="SAM" id="MobiDB-lite"/>
    </source>
</evidence>
<feature type="region of interest" description="Disordered" evidence="1">
    <location>
        <begin position="105"/>
        <end position="139"/>
    </location>
</feature>
<sequence>MRLWLIYSIVLANVVTSRWCGHVEAVACEEICYTTELTGFGPGGIPGCFCSGLDAGARTGIGECNCGQCYTMTQGTVYGFAINSDGTCTYGTDCGSCDFLSSPSTSTSSTPSIPPPSLSPTPSLPPSPTPTLSPSPTLLPAALEPSFTSDVNSSSAYSSSSSSSTATSSYTTNLNSTSDPTSIDSSSSISSDDIGNATGSHVGRNGSDTVHGTWQVILTICCSVLVFVVGVVSVCSCYCKARSRLNEHEEAQVSYYSQQMHAFEPRVTNLSTRIPATCTKSPASV</sequence>
<protein>
    <submittedName>
        <fullName evidence="4">Uncharacterized protein</fullName>
    </submittedName>
</protein>
<feature type="region of interest" description="Disordered" evidence="1">
    <location>
        <begin position="154"/>
        <end position="191"/>
    </location>
</feature>
<keyword evidence="2" id="KW-0472">Membrane</keyword>
<feature type="compositionally biased region" description="Pro residues" evidence="1">
    <location>
        <begin position="112"/>
        <end position="133"/>
    </location>
</feature>
<name>A0ABN8D2N9_9STRA</name>
<evidence type="ECO:0000256" key="2">
    <source>
        <dbReference type="SAM" id="Phobius"/>
    </source>
</evidence>
<dbReference type="EMBL" id="CAKLCB010000278">
    <property type="protein sequence ID" value="CAH0519093.1"/>
    <property type="molecule type" value="Genomic_DNA"/>
</dbReference>
<reference evidence="4 5" key="1">
    <citation type="submission" date="2021-11" db="EMBL/GenBank/DDBJ databases">
        <authorList>
            <person name="Islam A."/>
            <person name="Islam S."/>
            <person name="Flora M.S."/>
            <person name="Rahman M."/>
            <person name="Ziaur R.M."/>
            <person name="Epstein J.H."/>
            <person name="Hassan M."/>
            <person name="Klassen M."/>
            <person name="Woodard K."/>
            <person name="Webb A."/>
            <person name="Webby R.J."/>
            <person name="El Zowalaty M.E."/>
        </authorList>
    </citation>
    <scope>NUCLEOTIDE SEQUENCE [LARGE SCALE GENOMIC DNA]</scope>
    <source>
        <strain evidence="4">Pbs1</strain>
    </source>
</reference>
<comment type="caution">
    <text evidence="4">The sequence shown here is derived from an EMBL/GenBank/DDBJ whole genome shotgun (WGS) entry which is preliminary data.</text>
</comment>
<evidence type="ECO:0000313" key="5">
    <source>
        <dbReference type="Proteomes" id="UP001158986"/>
    </source>
</evidence>
<keyword evidence="5" id="KW-1185">Reference proteome</keyword>
<organism evidence="4 5">
    <name type="scientific">Peronospora belbahrii</name>
    <dbReference type="NCBI Taxonomy" id="622444"/>
    <lineage>
        <taxon>Eukaryota</taxon>
        <taxon>Sar</taxon>
        <taxon>Stramenopiles</taxon>
        <taxon>Oomycota</taxon>
        <taxon>Peronosporomycetes</taxon>
        <taxon>Peronosporales</taxon>
        <taxon>Peronosporaceae</taxon>
        <taxon>Peronospora</taxon>
    </lineage>
</organism>
<feature type="signal peptide" evidence="3">
    <location>
        <begin position="1"/>
        <end position="17"/>
    </location>
</feature>
<feature type="transmembrane region" description="Helical" evidence="2">
    <location>
        <begin position="214"/>
        <end position="239"/>
    </location>
</feature>